<proteinExistence type="predicted"/>
<reference evidence="2" key="1">
    <citation type="journal article" date="2022" name="Mol. Ecol. Resour.">
        <title>The genomes of chicory, endive, great burdock and yacon provide insights into Asteraceae palaeo-polyploidization history and plant inulin production.</title>
        <authorList>
            <person name="Fan W."/>
            <person name="Wang S."/>
            <person name="Wang H."/>
            <person name="Wang A."/>
            <person name="Jiang F."/>
            <person name="Liu H."/>
            <person name="Zhao H."/>
            <person name="Xu D."/>
            <person name="Zhang Y."/>
        </authorList>
    </citation>
    <scope>NUCLEOTIDE SEQUENCE [LARGE SCALE GENOMIC DNA]</scope>
    <source>
        <strain evidence="2">cv. Niubang</strain>
    </source>
</reference>
<evidence type="ECO:0000313" key="1">
    <source>
        <dbReference type="EMBL" id="KAI3701874.1"/>
    </source>
</evidence>
<gene>
    <name evidence="1" type="ORF">L6452_27298</name>
</gene>
<name>A0ACB8ZX00_ARCLA</name>
<reference evidence="1 2" key="2">
    <citation type="journal article" date="2022" name="Mol. Ecol. Resour.">
        <title>The genomes of chicory, endive, great burdock and yacon provide insights into Asteraceae paleo-polyploidization history and plant inulin production.</title>
        <authorList>
            <person name="Fan W."/>
            <person name="Wang S."/>
            <person name="Wang H."/>
            <person name="Wang A."/>
            <person name="Jiang F."/>
            <person name="Liu H."/>
            <person name="Zhao H."/>
            <person name="Xu D."/>
            <person name="Zhang Y."/>
        </authorList>
    </citation>
    <scope>NUCLEOTIDE SEQUENCE [LARGE SCALE GENOMIC DNA]</scope>
    <source>
        <strain evidence="2">cv. Niubang</strain>
    </source>
</reference>
<dbReference type="Proteomes" id="UP001055879">
    <property type="component" value="Linkage Group LG09"/>
</dbReference>
<organism evidence="1 2">
    <name type="scientific">Arctium lappa</name>
    <name type="common">Greater burdock</name>
    <name type="synonym">Lappa major</name>
    <dbReference type="NCBI Taxonomy" id="4217"/>
    <lineage>
        <taxon>Eukaryota</taxon>
        <taxon>Viridiplantae</taxon>
        <taxon>Streptophyta</taxon>
        <taxon>Embryophyta</taxon>
        <taxon>Tracheophyta</taxon>
        <taxon>Spermatophyta</taxon>
        <taxon>Magnoliopsida</taxon>
        <taxon>eudicotyledons</taxon>
        <taxon>Gunneridae</taxon>
        <taxon>Pentapetalae</taxon>
        <taxon>asterids</taxon>
        <taxon>campanulids</taxon>
        <taxon>Asterales</taxon>
        <taxon>Asteraceae</taxon>
        <taxon>Carduoideae</taxon>
        <taxon>Cardueae</taxon>
        <taxon>Arctiinae</taxon>
        <taxon>Arctium</taxon>
    </lineage>
</organism>
<dbReference type="EMBL" id="CM042055">
    <property type="protein sequence ID" value="KAI3701874.1"/>
    <property type="molecule type" value="Genomic_DNA"/>
</dbReference>
<keyword evidence="2" id="KW-1185">Reference proteome</keyword>
<comment type="caution">
    <text evidence="1">The sequence shown here is derived from an EMBL/GenBank/DDBJ whole genome shotgun (WGS) entry which is preliminary data.</text>
</comment>
<sequence>MLCERSTTSMSRESIPETLNSSLRGSMFTTTRLVAEGLFHEQCSWIWSLVLWTVSDLVLMDRSSGLIIFFLAKGHYTEGAKLIDSVQVMIFLGERKKRVKV</sequence>
<evidence type="ECO:0000313" key="2">
    <source>
        <dbReference type="Proteomes" id="UP001055879"/>
    </source>
</evidence>
<accession>A0ACB8ZX00</accession>
<protein>
    <submittedName>
        <fullName evidence="1">Uncharacterized protein</fullName>
    </submittedName>
</protein>